<gene>
    <name evidence="1" type="ORF">DM02DRAFT_367364</name>
</gene>
<sequence>MRYQLASMAAVLVGFTMMQTCPAPVGAVIGFIASIVGSVGKVIVNELSKRDFDDGGFEYEFTLGTMEPDSASLDKRATCMPTPNGVPENVIQNCCNSLRGARIVVTGSGPGSVQAKGVPFPCISAAPWIDGVGAVPFACGDTCLQWNGLSQSEYNRLKSTLRQVLG</sequence>
<evidence type="ECO:0000313" key="1">
    <source>
        <dbReference type="EMBL" id="PVI01090.1"/>
    </source>
</evidence>
<dbReference type="Proteomes" id="UP000244855">
    <property type="component" value="Unassembled WGS sequence"/>
</dbReference>
<accession>A0A2V1DW86</accession>
<evidence type="ECO:0000313" key="2">
    <source>
        <dbReference type="Proteomes" id="UP000244855"/>
    </source>
</evidence>
<dbReference type="OrthoDB" id="4161406at2759"/>
<keyword evidence="2" id="KW-1185">Reference proteome</keyword>
<name>A0A2V1DW86_9PLEO</name>
<dbReference type="EMBL" id="KZ805363">
    <property type="protein sequence ID" value="PVI01090.1"/>
    <property type="molecule type" value="Genomic_DNA"/>
</dbReference>
<dbReference type="STRING" id="97972.A0A2V1DW86"/>
<protein>
    <submittedName>
        <fullName evidence="1">Uncharacterized protein</fullName>
    </submittedName>
</protein>
<proteinExistence type="predicted"/>
<organism evidence="1 2">
    <name type="scientific">Periconia macrospinosa</name>
    <dbReference type="NCBI Taxonomy" id="97972"/>
    <lineage>
        <taxon>Eukaryota</taxon>
        <taxon>Fungi</taxon>
        <taxon>Dikarya</taxon>
        <taxon>Ascomycota</taxon>
        <taxon>Pezizomycotina</taxon>
        <taxon>Dothideomycetes</taxon>
        <taxon>Pleosporomycetidae</taxon>
        <taxon>Pleosporales</taxon>
        <taxon>Massarineae</taxon>
        <taxon>Periconiaceae</taxon>
        <taxon>Periconia</taxon>
    </lineage>
</organism>
<dbReference type="AlphaFoldDB" id="A0A2V1DW86"/>
<reference evidence="1 2" key="1">
    <citation type="journal article" date="2018" name="Sci. Rep.">
        <title>Comparative genomics provides insights into the lifestyle and reveals functional heterogeneity of dark septate endophytic fungi.</title>
        <authorList>
            <person name="Knapp D.G."/>
            <person name="Nemeth J.B."/>
            <person name="Barry K."/>
            <person name="Hainaut M."/>
            <person name="Henrissat B."/>
            <person name="Johnson J."/>
            <person name="Kuo A."/>
            <person name="Lim J.H.P."/>
            <person name="Lipzen A."/>
            <person name="Nolan M."/>
            <person name="Ohm R.A."/>
            <person name="Tamas L."/>
            <person name="Grigoriev I.V."/>
            <person name="Spatafora J.W."/>
            <person name="Nagy L.G."/>
            <person name="Kovacs G.M."/>
        </authorList>
    </citation>
    <scope>NUCLEOTIDE SEQUENCE [LARGE SCALE GENOMIC DNA]</scope>
    <source>
        <strain evidence="1 2">DSE2036</strain>
    </source>
</reference>